<evidence type="ECO:0000259" key="1">
    <source>
        <dbReference type="PROSITE" id="PS51186"/>
    </source>
</evidence>
<dbReference type="GO" id="GO:0016747">
    <property type="term" value="F:acyltransferase activity, transferring groups other than amino-acyl groups"/>
    <property type="evidence" value="ECO:0007669"/>
    <property type="project" value="InterPro"/>
</dbReference>
<comment type="caution">
    <text evidence="2">The sequence shown here is derived from an EMBL/GenBank/DDBJ whole genome shotgun (WGS) entry which is preliminary data.</text>
</comment>
<proteinExistence type="predicted"/>
<evidence type="ECO:0000313" key="2">
    <source>
        <dbReference type="EMBL" id="MBS8260329.1"/>
    </source>
</evidence>
<sequence>MTITNAAAKDPANLEGAWLLFDDLSGRDVHDLLKLRQDVFVVEQDCAFPEIDGQDPVALHYVLRDPATGGLAGALRVFLADADSAGGNQASRIGRVVIAPSHRGLGLGRSLMQVALDKCRSAVPSAPVNLSAQAHLEEFYASFGFARISENYLEDGIWHLDMRCAAGPQSETAV</sequence>
<dbReference type="Pfam" id="PF13673">
    <property type="entry name" value="Acetyltransf_10"/>
    <property type="match status" value="1"/>
</dbReference>
<accession>A0A944CD14</accession>
<dbReference type="Proteomes" id="UP000705379">
    <property type="component" value="Unassembled WGS sequence"/>
</dbReference>
<dbReference type="RefSeq" id="WP_213215895.1">
    <property type="nucleotide sequence ID" value="NZ_QTKU01000002.1"/>
</dbReference>
<dbReference type="PROSITE" id="PS51186">
    <property type="entry name" value="GNAT"/>
    <property type="match status" value="1"/>
</dbReference>
<dbReference type="EMBL" id="QTKU01000002">
    <property type="protein sequence ID" value="MBS8260329.1"/>
    <property type="molecule type" value="Genomic_DNA"/>
</dbReference>
<dbReference type="CDD" id="cd04301">
    <property type="entry name" value="NAT_SF"/>
    <property type="match status" value="1"/>
</dbReference>
<dbReference type="Gene3D" id="3.40.630.30">
    <property type="match status" value="1"/>
</dbReference>
<organism evidence="2 3">
    <name type="scientific">Roseibium polysiphoniae</name>
    <dbReference type="NCBI Taxonomy" id="2571221"/>
    <lineage>
        <taxon>Bacteria</taxon>
        <taxon>Pseudomonadati</taxon>
        <taxon>Pseudomonadota</taxon>
        <taxon>Alphaproteobacteria</taxon>
        <taxon>Hyphomicrobiales</taxon>
        <taxon>Stappiaceae</taxon>
        <taxon>Roseibium</taxon>
    </lineage>
</organism>
<reference evidence="2" key="1">
    <citation type="submission" date="2018-08" db="EMBL/GenBank/DDBJ databases">
        <authorList>
            <person name="Jin W."/>
            <person name="Wang H."/>
            <person name="Yang Y."/>
            <person name="Li M."/>
            <person name="Liu J."/>
        </authorList>
    </citation>
    <scope>NUCLEOTIDE SEQUENCE</scope>
    <source>
        <strain evidence="2">AESS21</strain>
    </source>
</reference>
<protein>
    <submittedName>
        <fullName evidence="2">GNAT family N-acetyltransferase</fullName>
    </submittedName>
</protein>
<reference evidence="2" key="2">
    <citation type="journal article" date="2021" name="Microorganisms">
        <title>Bacterial Dimethylsulfoniopropionate Biosynthesis in the East China Sea.</title>
        <authorList>
            <person name="Liu J."/>
            <person name="Zhang Y."/>
            <person name="Liu J."/>
            <person name="Zhong H."/>
            <person name="Williams B.T."/>
            <person name="Zheng Y."/>
            <person name="Curson A.R.J."/>
            <person name="Sun C."/>
            <person name="Sun H."/>
            <person name="Song D."/>
            <person name="Wagner Mackenzie B."/>
            <person name="Bermejo Martinez A."/>
            <person name="Todd J.D."/>
            <person name="Zhang X.H."/>
        </authorList>
    </citation>
    <scope>NUCLEOTIDE SEQUENCE</scope>
    <source>
        <strain evidence="2">AESS21</strain>
    </source>
</reference>
<dbReference type="AlphaFoldDB" id="A0A944CD14"/>
<feature type="domain" description="N-acetyltransferase" evidence="1">
    <location>
        <begin position="19"/>
        <end position="167"/>
    </location>
</feature>
<evidence type="ECO:0000313" key="3">
    <source>
        <dbReference type="Proteomes" id="UP000705379"/>
    </source>
</evidence>
<gene>
    <name evidence="2" type="ORF">DYI23_08880</name>
</gene>
<dbReference type="InterPro" id="IPR016181">
    <property type="entry name" value="Acyl_CoA_acyltransferase"/>
</dbReference>
<dbReference type="InterPro" id="IPR000182">
    <property type="entry name" value="GNAT_dom"/>
</dbReference>
<dbReference type="SUPFAM" id="SSF55729">
    <property type="entry name" value="Acyl-CoA N-acyltransferases (Nat)"/>
    <property type="match status" value="1"/>
</dbReference>
<name>A0A944CD14_9HYPH</name>